<evidence type="ECO:0000313" key="8">
    <source>
        <dbReference type="EMBL" id="PWN36057.1"/>
    </source>
</evidence>
<evidence type="ECO:0000313" key="9">
    <source>
        <dbReference type="Proteomes" id="UP000245771"/>
    </source>
</evidence>
<feature type="transmembrane region" description="Helical" evidence="6">
    <location>
        <begin position="23"/>
        <end position="44"/>
    </location>
</feature>
<evidence type="ECO:0000256" key="3">
    <source>
        <dbReference type="ARBA" id="ARBA00022801"/>
    </source>
</evidence>
<comment type="subcellular location">
    <subcellularLocation>
        <location evidence="6">Endoplasmic reticulum membrane</location>
        <topology evidence="6">Multi-pass membrane protein</topology>
    </subcellularLocation>
    <subcellularLocation>
        <location evidence="1">Membrane</location>
        <topology evidence="1">Multi-pass membrane protein</topology>
    </subcellularLocation>
</comment>
<dbReference type="PANTHER" id="PTHR11247">
    <property type="entry name" value="PALMITOYL-PROTEIN THIOESTERASE/DOLICHYLDIPHOSPHATASE 1"/>
    <property type="match status" value="1"/>
</dbReference>
<dbReference type="InterPro" id="IPR002125">
    <property type="entry name" value="CMP_dCMP_dom"/>
</dbReference>
<dbReference type="Gene3D" id="3.40.140.10">
    <property type="entry name" value="Cytidine Deaminase, domain 2"/>
    <property type="match status" value="1"/>
</dbReference>
<keyword evidence="6" id="KW-0256">Endoplasmic reticulum</keyword>
<dbReference type="OrthoDB" id="302705at2759"/>
<keyword evidence="9" id="KW-1185">Reference proteome</keyword>
<evidence type="ECO:0000256" key="2">
    <source>
        <dbReference type="ARBA" id="ARBA00022692"/>
    </source>
</evidence>
<comment type="catalytic activity">
    <reaction evidence="6">
        <text>a di-trans,poly-cis-dolichyl diphosphate + H2O = a di-trans,poly-cis-dolichyl phosphate + phosphate + H(+)</text>
        <dbReference type="Rhea" id="RHEA:14385"/>
        <dbReference type="Rhea" id="RHEA-COMP:19498"/>
        <dbReference type="Rhea" id="RHEA-COMP:19506"/>
        <dbReference type="ChEBI" id="CHEBI:15377"/>
        <dbReference type="ChEBI" id="CHEBI:15378"/>
        <dbReference type="ChEBI" id="CHEBI:43474"/>
        <dbReference type="ChEBI" id="CHEBI:57497"/>
        <dbReference type="ChEBI" id="CHEBI:57683"/>
        <dbReference type="EC" id="3.6.1.43"/>
    </reaction>
</comment>
<gene>
    <name evidence="8" type="ORF">FA14DRAFT_112716</name>
</gene>
<evidence type="ECO:0000256" key="6">
    <source>
        <dbReference type="RuleBase" id="RU367078"/>
    </source>
</evidence>
<dbReference type="SMART" id="SM00014">
    <property type="entry name" value="acidPPc"/>
    <property type="match status" value="1"/>
</dbReference>
<keyword evidence="2 6" id="KW-0812">Transmembrane</keyword>
<comment type="similarity">
    <text evidence="6">Belongs to the dolichyldiphosphatase family.</text>
</comment>
<dbReference type="AlphaFoldDB" id="A0A316VEH2"/>
<dbReference type="CDD" id="cd03382">
    <property type="entry name" value="PAP2_dolichyldiphosphatase"/>
    <property type="match status" value="1"/>
</dbReference>
<feature type="transmembrane region" description="Helical" evidence="6">
    <location>
        <begin position="51"/>
        <end position="70"/>
    </location>
</feature>
<proteinExistence type="inferred from homology"/>
<name>A0A316VEH2_9BASI</name>
<organism evidence="8 9">
    <name type="scientific">Meira miltonrushii</name>
    <dbReference type="NCBI Taxonomy" id="1280837"/>
    <lineage>
        <taxon>Eukaryota</taxon>
        <taxon>Fungi</taxon>
        <taxon>Dikarya</taxon>
        <taxon>Basidiomycota</taxon>
        <taxon>Ustilaginomycotina</taxon>
        <taxon>Exobasidiomycetes</taxon>
        <taxon>Exobasidiales</taxon>
        <taxon>Brachybasidiaceae</taxon>
        <taxon>Meira</taxon>
    </lineage>
</organism>
<dbReference type="PANTHER" id="PTHR11247:SF1">
    <property type="entry name" value="DOLICHYLDIPHOSPHATASE 1"/>
    <property type="match status" value="1"/>
</dbReference>
<comment type="pathway">
    <text evidence="6">Protein modification; protein glycosylation.</text>
</comment>
<dbReference type="InterPro" id="IPR039667">
    <property type="entry name" value="Dolichyldiphosphatase_PAP2"/>
</dbReference>
<dbReference type="UniPathway" id="UPA00378"/>
<dbReference type="SUPFAM" id="SSF48317">
    <property type="entry name" value="Acid phosphatase/Vanadium-dependent haloperoxidase"/>
    <property type="match status" value="1"/>
</dbReference>
<accession>A0A316VEH2</accession>
<dbReference type="InterPro" id="IPR016193">
    <property type="entry name" value="Cytidine_deaminase-like"/>
</dbReference>
<keyword evidence="5 6" id="KW-0472">Membrane</keyword>
<evidence type="ECO:0000256" key="4">
    <source>
        <dbReference type="ARBA" id="ARBA00022989"/>
    </source>
</evidence>
<evidence type="ECO:0000256" key="1">
    <source>
        <dbReference type="ARBA" id="ARBA00004141"/>
    </source>
</evidence>
<dbReference type="GO" id="GO:0008610">
    <property type="term" value="P:lipid biosynthetic process"/>
    <property type="evidence" value="ECO:0007669"/>
    <property type="project" value="TreeGrafter"/>
</dbReference>
<dbReference type="GeneID" id="37017765"/>
<feature type="transmembrane region" description="Helical" evidence="6">
    <location>
        <begin position="165"/>
        <end position="187"/>
    </location>
</feature>
<evidence type="ECO:0000259" key="7">
    <source>
        <dbReference type="PROSITE" id="PS51747"/>
    </source>
</evidence>
<feature type="transmembrane region" description="Helical" evidence="6">
    <location>
        <begin position="96"/>
        <end position="113"/>
    </location>
</feature>
<dbReference type="InParanoid" id="A0A316VEH2"/>
<feature type="domain" description="CMP/dCMP-type deaminase" evidence="7">
    <location>
        <begin position="258"/>
        <end position="383"/>
    </location>
</feature>
<dbReference type="Pfam" id="PF18785">
    <property type="entry name" value="Inv-AAD"/>
    <property type="match status" value="1"/>
</dbReference>
<keyword evidence="3 6" id="KW-0378">Hydrolase</keyword>
<protein>
    <recommendedName>
        <fullName evidence="6">Dolichyldiphosphatase</fullName>
        <ecNumber evidence="6">3.6.1.43</ecNumber>
    </recommendedName>
</protein>
<dbReference type="GO" id="GO:0006139">
    <property type="term" value="P:nucleobase-containing compound metabolic process"/>
    <property type="evidence" value="ECO:0007669"/>
    <property type="project" value="UniProtKB-ARBA"/>
</dbReference>
<dbReference type="PROSITE" id="PS51747">
    <property type="entry name" value="CYT_DCMP_DEAMINASES_2"/>
    <property type="match status" value="1"/>
</dbReference>
<dbReference type="InterPro" id="IPR000326">
    <property type="entry name" value="PAP2/HPO"/>
</dbReference>
<comment type="function">
    <text evidence="6">Required for efficient N-glycosylation. Necessary for maintaining optimal levels of dolichol-linked oligosaccharides. Hydrolyzes dolichyl pyrophosphate at a very high rate and dolichyl monophosphate at a much lower rate. Does not act on phosphatidate.</text>
</comment>
<dbReference type="STRING" id="1280837.A0A316VEH2"/>
<dbReference type="EMBL" id="KZ819603">
    <property type="protein sequence ID" value="PWN36057.1"/>
    <property type="molecule type" value="Genomic_DNA"/>
</dbReference>
<feature type="non-terminal residue" evidence="8">
    <location>
        <position position="407"/>
    </location>
</feature>
<keyword evidence="4 6" id="KW-1133">Transmembrane helix</keyword>
<sequence>SFDPGQYASLALTHVQYHPDDPLAYPLSLITLSPPFLVVVYIVICLIRRDLTILFGFAGQLACEGFNLILKRIFKQGRPTDFLGTGYGMPSSHSQFVGYFMMFWCAHFIRFRPGMSRRKRTQSAPSLIDLIRSLEHAALVTFIIFGSLMTAYSRYHLSYHTPLQIIVGLSLGMASGLAWYIVCEVIGRKKIFGLKRSPRRILLESPLFVALRIRDTWSVWDDGGIEAEYGLWKTQWDRLQQEEDLTDTHKGRGGRTYENDLDCMLLALRLASKCDETSTAFCVGCVITNDETGEMIATGYSREQPGNTHAEEVAINKIRSTSKGQASNARILPLSLYTTMEPCSERLSKKNACVQNIVQFNQDALPWTIDGEKVILRIVRIVQGVREPEDFVQCVGSRMLEENGMMV</sequence>
<dbReference type="SUPFAM" id="SSF53927">
    <property type="entry name" value="Cytidine deaminase-like"/>
    <property type="match status" value="1"/>
</dbReference>
<dbReference type="RefSeq" id="XP_025356359.1">
    <property type="nucleotide sequence ID" value="XM_025495984.1"/>
</dbReference>
<dbReference type="GO" id="GO:0006487">
    <property type="term" value="P:protein N-linked glycosylation"/>
    <property type="evidence" value="ECO:0007669"/>
    <property type="project" value="UniProtKB-UniRule"/>
</dbReference>
<feature type="non-terminal residue" evidence="8">
    <location>
        <position position="1"/>
    </location>
</feature>
<dbReference type="InterPro" id="IPR036938">
    <property type="entry name" value="PAP2/HPO_sf"/>
</dbReference>
<feature type="transmembrane region" description="Helical" evidence="6">
    <location>
        <begin position="134"/>
        <end position="153"/>
    </location>
</feature>
<dbReference type="Gene3D" id="1.20.144.10">
    <property type="entry name" value="Phosphatidic acid phosphatase type 2/haloperoxidase"/>
    <property type="match status" value="1"/>
</dbReference>
<evidence type="ECO:0000256" key="5">
    <source>
        <dbReference type="ARBA" id="ARBA00023136"/>
    </source>
</evidence>
<dbReference type="GO" id="GO:0005789">
    <property type="term" value="C:endoplasmic reticulum membrane"/>
    <property type="evidence" value="ECO:0007669"/>
    <property type="project" value="UniProtKB-SubCell"/>
</dbReference>
<dbReference type="EC" id="3.6.1.43" evidence="6"/>
<dbReference type="Pfam" id="PF01569">
    <property type="entry name" value="PAP2"/>
    <property type="match status" value="1"/>
</dbReference>
<dbReference type="Proteomes" id="UP000245771">
    <property type="component" value="Unassembled WGS sequence"/>
</dbReference>
<reference evidence="8 9" key="1">
    <citation type="journal article" date="2018" name="Mol. Biol. Evol.">
        <title>Broad Genomic Sampling Reveals a Smut Pathogenic Ancestry of the Fungal Clade Ustilaginomycotina.</title>
        <authorList>
            <person name="Kijpornyongpan T."/>
            <person name="Mondo S.J."/>
            <person name="Barry K."/>
            <person name="Sandor L."/>
            <person name="Lee J."/>
            <person name="Lipzen A."/>
            <person name="Pangilinan J."/>
            <person name="LaButti K."/>
            <person name="Hainaut M."/>
            <person name="Henrissat B."/>
            <person name="Grigoriev I.V."/>
            <person name="Spatafora J.W."/>
            <person name="Aime M.C."/>
        </authorList>
    </citation>
    <scope>NUCLEOTIDE SEQUENCE [LARGE SCALE GENOMIC DNA]</scope>
    <source>
        <strain evidence="8 9">MCA 3882</strain>
    </source>
</reference>
<dbReference type="GO" id="GO:0047874">
    <property type="term" value="F:dolichyldiphosphatase activity"/>
    <property type="evidence" value="ECO:0007669"/>
    <property type="project" value="UniProtKB-UniRule"/>
</dbReference>